<protein>
    <recommendedName>
        <fullName evidence="1">HTH cro/C1-type domain-containing protein</fullName>
    </recommendedName>
</protein>
<dbReference type="InterPro" id="IPR010982">
    <property type="entry name" value="Lambda_DNA-bd_dom_sf"/>
</dbReference>
<evidence type="ECO:0000259" key="1">
    <source>
        <dbReference type="PROSITE" id="PS50943"/>
    </source>
</evidence>
<dbReference type="GO" id="GO:0003677">
    <property type="term" value="F:DNA binding"/>
    <property type="evidence" value="ECO:0007669"/>
    <property type="project" value="InterPro"/>
</dbReference>
<dbReference type="AlphaFoldDB" id="E8KEQ7"/>
<dbReference type="InterPro" id="IPR001387">
    <property type="entry name" value="Cro/C1-type_HTH"/>
</dbReference>
<evidence type="ECO:0000313" key="3">
    <source>
        <dbReference type="Proteomes" id="UP000005467"/>
    </source>
</evidence>
<accession>E8KEQ7</accession>
<dbReference type="Proteomes" id="UP000005467">
    <property type="component" value="Unassembled WGS sequence"/>
</dbReference>
<proteinExistence type="predicted"/>
<dbReference type="SUPFAM" id="SSF47413">
    <property type="entry name" value="lambda repressor-like DNA-binding domains"/>
    <property type="match status" value="1"/>
</dbReference>
<comment type="caution">
    <text evidence="2">The sequence shown here is derived from an EMBL/GenBank/DDBJ whole genome shotgun (WGS) entry which is preliminary data.</text>
</comment>
<dbReference type="PROSITE" id="PS50943">
    <property type="entry name" value="HTH_CROC1"/>
    <property type="match status" value="1"/>
</dbReference>
<evidence type="ECO:0000313" key="2">
    <source>
        <dbReference type="EMBL" id="EFX92603.1"/>
    </source>
</evidence>
<dbReference type="HOGENOM" id="CLU_173998_2_1_6"/>
<keyword evidence="3" id="KW-1185">Reference proteome</keyword>
<dbReference type="EMBL" id="AEVG01000025">
    <property type="protein sequence ID" value="EFX92603.1"/>
    <property type="molecule type" value="Genomic_DNA"/>
</dbReference>
<feature type="domain" description="HTH cro/C1-type" evidence="1">
    <location>
        <begin position="32"/>
        <end position="77"/>
    </location>
</feature>
<name>E8KEQ7_9PAST</name>
<reference evidence="2 3" key="1">
    <citation type="submission" date="2011-01" db="EMBL/GenBank/DDBJ databases">
        <authorList>
            <person name="Muzny D."/>
            <person name="Qin X."/>
            <person name="Deng J."/>
            <person name="Jiang H."/>
            <person name="Liu Y."/>
            <person name="Qu J."/>
            <person name="Song X.-Z."/>
            <person name="Zhang L."/>
            <person name="Thornton R."/>
            <person name="Coyle M."/>
            <person name="Francisco L."/>
            <person name="Jackson L."/>
            <person name="Javaid M."/>
            <person name="Korchina V."/>
            <person name="Kovar C."/>
            <person name="Mata R."/>
            <person name="Mathew T."/>
            <person name="Ngo R."/>
            <person name="Nguyen L."/>
            <person name="Nguyen N."/>
            <person name="Okwuonu G."/>
            <person name="Ongeri F."/>
            <person name="Pham C."/>
            <person name="Simmons D."/>
            <person name="Wilczek-Boney K."/>
            <person name="Hale W."/>
            <person name="Jakkamsetti A."/>
            <person name="Pham P."/>
            <person name="Ruth R."/>
            <person name="San Lucas F."/>
            <person name="Warren J."/>
            <person name="Zhang J."/>
            <person name="Zhao Z."/>
            <person name="Zhou C."/>
            <person name="Zhu D."/>
            <person name="Lee S."/>
            <person name="Bess C."/>
            <person name="Blankenburg K."/>
            <person name="Forbes L."/>
            <person name="Fu Q."/>
            <person name="Gubbala S."/>
            <person name="Hirani K."/>
            <person name="Jayaseelan J.C."/>
            <person name="Lara F."/>
            <person name="Munidasa M."/>
            <person name="Palculict T."/>
            <person name="Patil S."/>
            <person name="Pu L.-L."/>
            <person name="Saada N."/>
            <person name="Tang L."/>
            <person name="Weissenberger G."/>
            <person name="Zhu Y."/>
            <person name="Hemphill L."/>
            <person name="Shang Y."/>
            <person name="Youmans B."/>
            <person name="Ayvaz T."/>
            <person name="Ross M."/>
            <person name="Santibanez J."/>
            <person name="Aqrawi P."/>
            <person name="Gross S."/>
            <person name="Joshi V."/>
            <person name="Fowler G."/>
            <person name="Nazareth L."/>
            <person name="Reid J."/>
            <person name="Worley K."/>
            <person name="Petrosino J."/>
            <person name="Highlander S."/>
            <person name="Gibbs R."/>
        </authorList>
    </citation>
    <scope>NUCLEOTIDE SEQUENCE [LARGE SCALE GENOMIC DNA]</scope>
    <source>
        <strain evidence="2 3">ATCC 25976</strain>
    </source>
</reference>
<dbReference type="Pfam" id="PF15943">
    <property type="entry name" value="YdaS_toxin"/>
    <property type="match status" value="1"/>
</dbReference>
<gene>
    <name evidence="2" type="ORF">HMPREF0027_0324</name>
</gene>
<organism evidence="2 3">
    <name type="scientific">Actinobacillus ureae ATCC 25976</name>
    <dbReference type="NCBI Taxonomy" id="887324"/>
    <lineage>
        <taxon>Bacteria</taxon>
        <taxon>Pseudomonadati</taxon>
        <taxon>Pseudomonadota</taxon>
        <taxon>Gammaproteobacteria</taxon>
        <taxon>Pasteurellales</taxon>
        <taxon>Pasteurellaceae</taxon>
        <taxon>Actinobacillus</taxon>
    </lineage>
</organism>
<dbReference type="Gene3D" id="1.10.260.40">
    <property type="entry name" value="lambda repressor-like DNA-binding domains"/>
    <property type="match status" value="1"/>
</dbReference>
<sequence>MPTVKVDLLLRLFFKEEVMNKVIDKAIILCGSREKLATACGVSVMTVGNWLKGLGIKTKYLKPISDATKGEVSVDEILRSLSDN</sequence>
<dbReference type="InterPro" id="IPR031856">
    <property type="entry name" value="YdaS_toxin-like"/>
</dbReference>